<feature type="transmembrane region" description="Helical" evidence="1">
    <location>
        <begin position="109"/>
        <end position="135"/>
    </location>
</feature>
<reference evidence="2 3" key="1">
    <citation type="submission" date="2010-05" db="EMBL/GenBank/DDBJ databases">
        <title>Complete sequence of Thermincola sp. JR.</title>
        <authorList>
            <consortium name="US DOE Joint Genome Institute"/>
            <person name="Lucas S."/>
            <person name="Copeland A."/>
            <person name="Lapidus A."/>
            <person name="Cheng J.-F."/>
            <person name="Bruce D."/>
            <person name="Goodwin L."/>
            <person name="Pitluck S."/>
            <person name="Chertkov O."/>
            <person name="Detter J.C."/>
            <person name="Han C."/>
            <person name="Tapia R."/>
            <person name="Land M."/>
            <person name="Hauser L."/>
            <person name="Kyrpides N."/>
            <person name="Mikhailova N."/>
            <person name="Hazen T.C."/>
            <person name="Woyke T."/>
        </authorList>
    </citation>
    <scope>NUCLEOTIDE SEQUENCE [LARGE SCALE GENOMIC DNA]</scope>
    <source>
        <strain evidence="2 3">JR</strain>
    </source>
</reference>
<dbReference type="eggNOG" id="COG1277">
    <property type="taxonomic scope" value="Bacteria"/>
</dbReference>
<sequence length="250" mass="27246" precursor="true">MNRIIVNSVNETQKIFQRKKTVVFLIITVLVPAGTAALFVFGQNALGIFAVNSASFPISMLGLFSSLLLPLFIFSMAADLFSGELGDKTLKLTLTRPVTRFKVFLSKNIAIAFFVVVSLALLFVVSVIAGFFLNGGALSLTDLFQTLLAYIMAVVPMLVLGIIGVFLAQFFRNSGAALITSVFVYLAGKATPFLFPTLAKVSPFSYTDWYMMWTGSAVSAGRLINTFLIMLSHSLILFALGFSIFDKKDI</sequence>
<keyword evidence="1" id="KW-0472">Membrane</keyword>
<proteinExistence type="predicted"/>
<protein>
    <submittedName>
        <fullName evidence="2">Membrane spanning protein</fullName>
    </submittedName>
</protein>
<keyword evidence="3" id="KW-1185">Reference proteome</keyword>
<dbReference type="Proteomes" id="UP000002377">
    <property type="component" value="Chromosome"/>
</dbReference>
<keyword evidence="1" id="KW-0812">Transmembrane</keyword>
<feature type="transmembrane region" description="Helical" evidence="1">
    <location>
        <begin position="61"/>
        <end position="81"/>
    </location>
</feature>
<dbReference type="EMBL" id="CP002028">
    <property type="protein sequence ID" value="ADG83471.1"/>
    <property type="molecule type" value="Genomic_DNA"/>
</dbReference>
<dbReference type="RefSeq" id="WP_013121464.1">
    <property type="nucleotide sequence ID" value="NC_014152.1"/>
</dbReference>
<dbReference type="HOGENOM" id="CLU_097912_0_0_9"/>
<feature type="transmembrane region" description="Helical" evidence="1">
    <location>
        <begin position="175"/>
        <end position="195"/>
    </location>
</feature>
<dbReference type="PANTHER" id="PTHR37305">
    <property type="entry name" value="INTEGRAL MEMBRANE PROTEIN-RELATED"/>
    <property type="match status" value="1"/>
</dbReference>
<dbReference type="AlphaFoldDB" id="D5XC19"/>
<feature type="transmembrane region" description="Helical" evidence="1">
    <location>
        <begin position="223"/>
        <end position="245"/>
    </location>
</feature>
<dbReference type="STRING" id="635013.TherJR_2635"/>
<dbReference type="Pfam" id="PF12730">
    <property type="entry name" value="ABC2_membrane_4"/>
    <property type="match status" value="1"/>
</dbReference>
<evidence type="ECO:0000256" key="1">
    <source>
        <dbReference type="SAM" id="Phobius"/>
    </source>
</evidence>
<keyword evidence="1" id="KW-1133">Transmembrane helix</keyword>
<organism evidence="2 3">
    <name type="scientific">Thermincola potens (strain JR)</name>
    <dbReference type="NCBI Taxonomy" id="635013"/>
    <lineage>
        <taxon>Bacteria</taxon>
        <taxon>Bacillati</taxon>
        <taxon>Bacillota</taxon>
        <taxon>Clostridia</taxon>
        <taxon>Eubacteriales</taxon>
        <taxon>Thermincolaceae</taxon>
        <taxon>Thermincola</taxon>
    </lineage>
</organism>
<feature type="transmembrane region" description="Helical" evidence="1">
    <location>
        <begin position="21"/>
        <end position="41"/>
    </location>
</feature>
<gene>
    <name evidence="2" type="ordered locus">TherJR_2635</name>
</gene>
<evidence type="ECO:0000313" key="3">
    <source>
        <dbReference type="Proteomes" id="UP000002377"/>
    </source>
</evidence>
<dbReference type="KEGG" id="tjr:TherJR_2635"/>
<evidence type="ECO:0000313" key="2">
    <source>
        <dbReference type="EMBL" id="ADG83471.1"/>
    </source>
</evidence>
<name>D5XC19_THEPJ</name>
<accession>D5XC19</accession>
<dbReference type="PANTHER" id="PTHR37305:SF1">
    <property type="entry name" value="MEMBRANE PROTEIN"/>
    <property type="match status" value="1"/>
</dbReference>
<dbReference type="OrthoDB" id="1711106at2"/>
<feature type="transmembrane region" description="Helical" evidence="1">
    <location>
        <begin position="147"/>
        <end position="168"/>
    </location>
</feature>